<dbReference type="InterPro" id="IPR022002">
    <property type="entry name" value="ChsH2_Znr"/>
</dbReference>
<dbReference type="Proteomes" id="UP000065473">
    <property type="component" value="Chromosome"/>
</dbReference>
<dbReference type="InterPro" id="IPR052513">
    <property type="entry name" value="Thioester_dehydratase-like"/>
</dbReference>
<name>A0A0U3H6A0_9CREN</name>
<organism evidence="3 6">
    <name type="scientific">Sulfolobus acidocaldarius</name>
    <dbReference type="NCBI Taxonomy" id="2285"/>
    <lineage>
        <taxon>Archaea</taxon>
        <taxon>Thermoproteota</taxon>
        <taxon>Thermoprotei</taxon>
        <taxon>Sulfolobales</taxon>
        <taxon>Sulfolobaceae</taxon>
        <taxon>Sulfolobus</taxon>
    </lineage>
</organism>
<dbReference type="OrthoDB" id="9573at2157"/>
<reference evidence="5 6" key="1">
    <citation type="submission" date="2015-12" db="EMBL/GenBank/DDBJ databases">
        <title>A stable core within a dynamic pangenome in Sulfolobus acidocaldarius.</title>
        <authorList>
            <person name="Anderson R."/>
            <person name="Kouris A."/>
            <person name="Seward C."/>
            <person name="Campbell K."/>
            <person name="Whitaker R."/>
        </authorList>
    </citation>
    <scope>NUCLEOTIDE SEQUENCE [LARGE SCALE GENOMIC DNA]</scope>
    <source>
        <strain evidence="3 6">GG12-C01-09</strain>
        <strain evidence="4 5">NG05B_CO5_07</strain>
    </source>
</reference>
<dbReference type="GeneID" id="14551863"/>
<dbReference type="RefSeq" id="WP_011278197.1">
    <property type="nucleotide sequence ID" value="NZ_BHWZ01000003.1"/>
</dbReference>
<dbReference type="Pfam" id="PF12172">
    <property type="entry name" value="zf-ChsH2"/>
    <property type="match status" value="1"/>
</dbReference>
<dbReference type="Proteomes" id="UP000060043">
    <property type="component" value="Chromosome"/>
</dbReference>
<dbReference type="PANTHER" id="PTHR34075:SF5">
    <property type="entry name" value="BLR3430 PROTEIN"/>
    <property type="match status" value="1"/>
</dbReference>
<dbReference type="InterPro" id="IPR012340">
    <property type="entry name" value="NA-bd_OB-fold"/>
</dbReference>
<keyword evidence="3" id="KW-0238">DNA-binding</keyword>
<evidence type="ECO:0000259" key="2">
    <source>
        <dbReference type="Pfam" id="PF12172"/>
    </source>
</evidence>
<dbReference type="SUPFAM" id="SSF50249">
    <property type="entry name" value="Nucleic acid-binding proteins"/>
    <property type="match status" value="1"/>
</dbReference>
<proteinExistence type="predicted"/>
<dbReference type="AlphaFoldDB" id="A0A0U3H6A0"/>
<dbReference type="Pfam" id="PF01796">
    <property type="entry name" value="OB_ChsH2_C"/>
    <property type="match status" value="1"/>
</dbReference>
<dbReference type="InterPro" id="IPR002878">
    <property type="entry name" value="ChsH2_C"/>
</dbReference>
<dbReference type="EMBL" id="CP013695">
    <property type="protein sequence ID" value="ALU31170.1"/>
    <property type="molecule type" value="Genomic_DNA"/>
</dbReference>
<evidence type="ECO:0000313" key="3">
    <source>
        <dbReference type="EMBL" id="ALU30448.1"/>
    </source>
</evidence>
<evidence type="ECO:0000313" key="6">
    <source>
        <dbReference type="Proteomes" id="UP000065473"/>
    </source>
</evidence>
<accession>A0A0U3H6A0</accession>
<evidence type="ECO:0000313" key="5">
    <source>
        <dbReference type="Proteomes" id="UP000060043"/>
    </source>
</evidence>
<dbReference type="STRING" id="1435377.SUSAZ_06505"/>
<dbReference type="GO" id="GO:0003677">
    <property type="term" value="F:DNA binding"/>
    <property type="evidence" value="ECO:0007669"/>
    <property type="project" value="UniProtKB-KW"/>
</dbReference>
<feature type="domain" description="ChsH2 rubredoxin-like zinc ribbon" evidence="2">
    <location>
        <begin position="16"/>
        <end position="46"/>
    </location>
</feature>
<evidence type="ECO:0000313" key="4">
    <source>
        <dbReference type="EMBL" id="ALU31170.1"/>
    </source>
</evidence>
<dbReference type="PANTHER" id="PTHR34075">
    <property type="entry name" value="BLR3430 PROTEIN"/>
    <property type="match status" value="1"/>
</dbReference>
<sequence length="137" mass="15410">MKISPSTSWRLKDTLYRLALGKCKKCGNIKFPYQKICEVCGSLDVEKIFSKGTGSLVDYTILYQPRDGFEKQSPMIVGLVRLDEGVNIVAPITDAEPSKLKEGVRVEAVFRRMRNDSYNGLIQYGIKFRVVLDAGNN</sequence>
<dbReference type="EMBL" id="CP013694">
    <property type="protein sequence ID" value="ALU30448.1"/>
    <property type="molecule type" value="Genomic_DNA"/>
</dbReference>
<protein>
    <submittedName>
        <fullName evidence="3">DNA-binding protein</fullName>
    </submittedName>
</protein>
<dbReference type="PaxDb" id="1435377-SUSAZ_06505"/>
<dbReference type="OMA" id="LRHARYR"/>
<evidence type="ECO:0000259" key="1">
    <source>
        <dbReference type="Pfam" id="PF01796"/>
    </source>
</evidence>
<feature type="domain" description="ChsH2 C-terminal OB-fold" evidence="1">
    <location>
        <begin position="51"/>
        <end position="111"/>
    </location>
</feature>
<gene>
    <name evidence="3" type="ORF">ATY89_11200</name>
    <name evidence="4" type="ORF">ATZ20_02755</name>
</gene>